<dbReference type="Pfam" id="PF05721">
    <property type="entry name" value="PhyH"/>
    <property type="match status" value="1"/>
</dbReference>
<accession>A0A382HPY6</accession>
<feature type="non-terminal residue" evidence="1">
    <location>
        <position position="1"/>
    </location>
</feature>
<name>A0A382HPY6_9ZZZZ</name>
<proteinExistence type="predicted"/>
<evidence type="ECO:0000313" key="1">
    <source>
        <dbReference type="EMBL" id="SVB88551.1"/>
    </source>
</evidence>
<dbReference type="Gene3D" id="2.60.120.620">
    <property type="entry name" value="q2cbj1_9rhob like domain"/>
    <property type="match status" value="1"/>
</dbReference>
<gene>
    <name evidence="1" type="ORF">METZ01_LOCUS241405</name>
</gene>
<protein>
    <recommendedName>
        <fullName evidence="2">Fe2OG dioxygenase domain-containing protein</fullName>
    </recommendedName>
</protein>
<organism evidence="1">
    <name type="scientific">marine metagenome</name>
    <dbReference type="NCBI Taxonomy" id="408172"/>
    <lineage>
        <taxon>unclassified sequences</taxon>
        <taxon>metagenomes</taxon>
        <taxon>ecological metagenomes</taxon>
    </lineage>
</organism>
<reference evidence="1" key="1">
    <citation type="submission" date="2018-05" db="EMBL/GenBank/DDBJ databases">
        <authorList>
            <person name="Lanie J.A."/>
            <person name="Ng W.-L."/>
            <person name="Kazmierczak K.M."/>
            <person name="Andrzejewski T.M."/>
            <person name="Davidsen T.M."/>
            <person name="Wayne K.J."/>
            <person name="Tettelin H."/>
            <person name="Glass J.I."/>
            <person name="Rusch D."/>
            <person name="Podicherti R."/>
            <person name="Tsui H.-C.T."/>
            <person name="Winkler M.E."/>
        </authorList>
    </citation>
    <scope>NUCLEOTIDE SEQUENCE</scope>
</reference>
<sequence length="279" mass="30749">EAQQHVWGLVNKGDVFVKCMEHDTAAVQAGIMIEQLLDEALGPGWTHLSFISNVSYPGCHPQGLHQDQALAAPYLMLEAPFLVNTIYVLQDVNEHNGGTLIIPGSHKLYCEGGGSFGEVPPAINLEAPAGTVMLMDGRILHGGAVNRSEDLRYIITNSVVRPFIRQQESFHLTIRPDILKNASKKFLWRCGFQATASRSMVEGYGYYGNGKEGDPNGAIVEARIAMDEGRYRRVGALSLSDLEGKTDQLTLAQLQLQFEPSREYAKEVISRIPVTRDEP</sequence>
<dbReference type="SUPFAM" id="SSF51197">
    <property type="entry name" value="Clavaminate synthase-like"/>
    <property type="match status" value="1"/>
</dbReference>
<evidence type="ECO:0008006" key="2">
    <source>
        <dbReference type="Google" id="ProtNLM"/>
    </source>
</evidence>
<dbReference type="EMBL" id="UINC01062184">
    <property type="protein sequence ID" value="SVB88551.1"/>
    <property type="molecule type" value="Genomic_DNA"/>
</dbReference>
<dbReference type="AlphaFoldDB" id="A0A382HPY6"/>
<dbReference type="InterPro" id="IPR008775">
    <property type="entry name" value="Phytyl_CoA_dOase-like"/>
</dbReference>